<evidence type="ECO:0000256" key="1">
    <source>
        <dbReference type="SAM" id="MobiDB-lite"/>
    </source>
</evidence>
<comment type="caution">
    <text evidence="3">The sequence shown here is derived from an EMBL/GenBank/DDBJ whole genome shotgun (WGS) entry which is preliminary data.</text>
</comment>
<dbReference type="Proteomes" id="UP001177023">
    <property type="component" value="Unassembled WGS sequence"/>
</dbReference>
<keyword evidence="4" id="KW-1185">Reference proteome</keyword>
<feature type="region of interest" description="Disordered" evidence="1">
    <location>
        <begin position="80"/>
        <end position="102"/>
    </location>
</feature>
<keyword evidence="2" id="KW-0472">Membrane</keyword>
<accession>A0AA36CKU2</accession>
<feature type="transmembrane region" description="Helical" evidence="2">
    <location>
        <begin position="37"/>
        <end position="57"/>
    </location>
</feature>
<evidence type="ECO:0000313" key="3">
    <source>
        <dbReference type="EMBL" id="CAJ0569895.1"/>
    </source>
</evidence>
<name>A0AA36CKU2_9BILA</name>
<keyword evidence="2" id="KW-1133">Transmembrane helix</keyword>
<gene>
    <name evidence="3" type="ORF">MSPICULIGERA_LOCUS8350</name>
</gene>
<dbReference type="EMBL" id="CATQJA010002178">
    <property type="protein sequence ID" value="CAJ0569895.1"/>
    <property type="molecule type" value="Genomic_DNA"/>
</dbReference>
<evidence type="ECO:0000256" key="2">
    <source>
        <dbReference type="SAM" id="Phobius"/>
    </source>
</evidence>
<keyword evidence="2" id="KW-0812">Transmembrane</keyword>
<dbReference type="AlphaFoldDB" id="A0AA36CKU2"/>
<proteinExistence type="predicted"/>
<evidence type="ECO:0000313" key="4">
    <source>
        <dbReference type="Proteomes" id="UP001177023"/>
    </source>
</evidence>
<sequence length="102" mass="11675">MRLSQRFLGLVRGRDGQAEWKEVSQLHLPDGGKKLRFITRGHIIGAAVFFFVGYAYIKSVINPDSMWGKAVNSIHEQTVQWTDTRSEEEKNAPNLDRLNSMK</sequence>
<reference evidence="3" key="1">
    <citation type="submission" date="2023-06" db="EMBL/GenBank/DDBJ databases">
        <authorList>
            <person name="Delattre M."/>
        </authorList>
    </citation>
    <scope>NUCLEOTIDE SEQUENCE</scope>
    <source>
        <strain evidence="3">AF72</strain>
    </source>
</reference>
<feature type="non-terminal residue" evidence="3">
    <location>
        <position position="1"/>
    </location>
</feature>
<evidence type="ECO:0008006" key="5">
    <source>
        <dbReference type="Google" id="ProtNLM"/>
    </source>
</evidence>
<organism evidence="3 4">
    <name type="scientific">Mesorhabditis spiculigera</name>
    <dbReference type="NCBI Taxonomy" id="96644"/>
    <lineage>
        <taxon>Eukaryota</taxon>
        <taxon>Metazoa</taxon>
        <taxon>Ecdysozoa</taxon>
        <taxon>Nematoda</taxon>
        <taxon>Chromadorea</taxon>
        <taxon>Rhabditida</taxon>
        <taxon>Rhabditina</taxon>
        <taxon>Rhabditomorpha</taxon>
        <taxon>Rhabditoidea</taxon>
        <taxon>Rhabditidae</taxon>
        <taxon>Mesorhabditinae</taxon>
        <taxon>Mesorhabditis</taxon>
    </lineage>
</organism>
<protein>
    <recommendedName>
        <fullName evidence="5">Transmembrane protein</fullName>
    </recommendedName>
</protein>